<feature type="compositionally biased region" description="Low complexity" evidence="1">
    <location>
        <begin position="134"/>
        <end position="144"/>
    </location>
</feature>
<feature type="region of interest" description="Disordered" evidence="1">
    <location>
        <begin position="249"/>
        <end position="273"/>
    </location>
</feature>
<dbReference type="Proteomes" id="UP001321473">
    <property type="component" value="Unassembled WGS sequence"/>
</dbReference>
<evidence type="ECO:0000313" key="3">
    <source>
        <dbReference type="Proteomes" id="UP001321473"/>
    </source>
</evidence>
<evidence type="ECO:0000256" key="1">
    <source>
        <dbReference type="SAM" id="MobiDB-lite"/>
    </source>
</evidence>
<accession>A0AAQ4DB33</accession>
<dbReference type="EMBL" id="JARKHS020032750">
    <property type="protein sequence ID" value="KAK8759673.1"/>
    <property type="molecule type" value="Genomic_DNA"/>
</dbReference>
<feature type="compositionally biased region" description="Basic and acidic residues" evidence="1">
    <location>
        <begin position="172"/>
        <end position="181"/>
    </location>
</feature>
<name>A0AAQ4DB33_AMBAM</name>
<dbReference type="AlphaFoldDB" id="A0AAQ4DB33"/>
<feature type="region of interest" description="Disordered" evidence="1">
    <location>
        <begin position="1"/>
        <end position="234"/>
    </location>
</feature>
<feature type="compositionally biased region" description="Basic and acidic residues" evidence="1">
    <location>
        <begin position="77"/>
        <end position="95"/>
    </location>
</feature>
<comment type="caution">
    <text evidence="2">The sequence shown here is derived from an EMBL/GenBank/DDBJ whole genome shotgun (WGS) entry which is preliminary data.</text>
</comment>
<reference evidence="2 3" key="1">
    <citation type="journal article" date="2023" name="Arcadia Sci">
        <title>De novo assembly of a long-read Amblyomma americanum tick genome.</title>
        <authorList>
            <person name="Chou S."/>
            <person name="Poskanzer K.E."/>
            <person name="Rollins M."/>
            <person name="Thuy-Boun P.S."/>
        </authorList>
    </citation>
    <scope>NUCLEOTIDE SEQUENCE [LARGE SCALE GENOMIC DNA]</scope>
    <source>
        <strain evidence="2">F_SG_1</strain>
        <tissue evidence="2">Salivary glands</tissue>
    </source>
</reference>
<gene>
    <name evidence="2" type="ORF">V5799_002695</name>
</gene>
<feature type="compositionally biased region" description="Low complexity" evidence="1">
    <location>
        <begin position="183"/>
        <end position="204"/>
    </location>
</feature>
<feature type="compositionally biased region" description="Basic and acidic residues" evidence="1">
    <location>
        <begin position="1"/>
        <end position="40"/>
    </location>
</feature>
<organism evidence="2 3">
    <name type="scientific">Amblyomma americanum</name>
    <name type="common">Lone star tick</name>
    <dbReference type="NCBI Taxonomy" id="6943"/>
    <lineage>
        <taxon>Eukaryota</taxon>
        <taxon>Metazoa</taxon>
        <taxon>Ecdysozoa</taxon>
        <taxon>Arthropoda</taxon>
        <taxon>Chelicerata</taxon>
        <taxon>Arachnida</taxon>
        <taxon>Acari</taxon>
        <taxon>Parasitiformes</taxon>
        <taxon>Ixodida</taxon>
        <taxon>Ixodoidea</taxon>
        <taxon>Ixodidae</taxon>
        <taxon>Amblyomminae</taxon>
        <taxon>Amblyomma</taxon>
    </lineage>
</organism>
<protein>
    <submittedName>
        <fullName evidence="2">Uncharacterized protein</fullName>
    </submittedName>
</protein>
<evidence type="ECO:0000313" key="2">
    <source>
        <dbReference type="EMBL" id="KAK8759673.1"/>
    </source>
</evidence>
<proteinExistence type="predicted"/>
<keyword evidence="3" id="KW-1185">Reference proteome</keyword>
<sequence>MERRGRQEDDSVEASRLERPKAPSKARSYDRKEEREHSRSGCEAGSVERTGRDGGYQTPPSPSPSRPENGASPGPDEPDKSRRQSNEDVDREPAARRNLAKSASYKSSRGAPVGQKKRGLERDQSQNSIHSDRGVPAAASAVAGKKARPRQDEDKQSPASDSPANAAGKVSKYSEREERPKKSPSGAKPKPSAAGKASSQGKKGTSPASLPKHSDASPATPKGEGDEEAADEKPEPQLIGGWLNILRGTAPAPLDVPQSEAGTPGPTVGRQKAVPAKSDLKGINLDWNRPGDTCVGHGNSLQRSQSLIDFLSSVKQYKIMFTVPPLPKFIEAYNLSIVLPKLQYVVVATHKLRRPGVVACTGERALAAVAFRKIRDQFVKSRDDIETLRKFAYSISVRRSTCTPRM</sequence>